<dbReference type="Proteomes" id="UP001162162">
    <property type="component" value="Unassembled WGS sequence"/>
</dbReference>
<evidence type="ECO:0000313" key="5">
    <source>
        <dbReference type="Proteomes" id="UP001162162"/>
    </source>
</evidence>
<evidence type="ECO:0000256" key="1">
    <source>
        <dbReference type="ARBA" id="ARBA00023157"/>
    </source>
</evidence>
<dbReference type="InterPro" id="IPR050733">
    <property type="entry name" value="Vitellogenin/Apolipophorin"/>
</dbReference>
<comment type="caution">
    <text evidence="4">The sequence shown here is derived from an EMBL/GenBank/DDBJ whole genome shotgun (WGS) entry which is preliminary data.</text>
</comment>
<sequence>MQEAPEFPLLPYSTGYQGKSIKNGGSLNKFTILTSLVRILNFDELQQVASDLYSPPSRKSQYDAWAAFRDAVAEAGTGPAFLIIQDSIQSKKSRATKPQKLSLPCLGQYKREVQSEEYLNETALDVFSTLVRNVYVDIKKSKNEYPVRSFGNFRTNEGLKMVDHVVGYLTQQLHEAVSRADTQKIHTYIKALGNVGHPKILPAFEPYLEGPEARSLVPAFLDGRSYGPPY</sequence>
<dbReference type="Pfam" id="PF01347">
    <property type="entry name" value="Vitellogenin_N"/>
    <property type="match status" value="2"/>
</dbReference>
<keyword evidence="2" id="KW-0325">Glycoprotein</keyword>
<evidence type="ECO:0000313" key="4">
    <source>
        <dbReference type="EMBL" id="KAJ8955351.1"/>
    </source>
</evidence>
<dbReference type="InterPro" id="IPR011030">
    <property type="entry name" value="Lipovitellin_superhlx_dom"/>
</dbReference>
<keyword evidence="1" id="KW-1015">Disulfide bond</keyword>
<feature type="domain" description="Vitellogenin" evidence="3">
    <location>
        <begin position="111"/>
        <end position="214"/>
    </location>
</feature>
<dbReference type="GO" id="GO:0005319">
    <property type="term" value="F:lipid transporter activity"/>
    <property type="evidence" value="ECO:0007669"/>
    <property type="project" value="InterPro"/>
</dbReference>
<dbReference type="InterPro" id="IPR001747">
    <property type="entry name" value="Vitellogenin_N"/>
</dbReference>
<dbReference type="AlphaFoldDB" id="A0AAV8YUM3"/>
<evidence type="ECO:0000256" key="2">
    <source>
        <dbReference type="ARBA" id="ARBA00023180"/>
    </source>
</evidence>
<dbReference type="EMBL" id="JAPWTK010000038">
    <property type="protein sequence ID" value="KAJ8955351.1"/>
    <property type="molecule type" value="Genomic_DNA"/>
</dbReference>
<keyword evidence="5" id="KW-1185">Reference proteome</keyword>
<dbReference type="SUPFAM" id="SSF48431">
    <property type="entry name" value="Lipovitellin-phosvitin complex, superhelical domain"/>
    <property type="match status" value="1"/>
</dbReference>
<protein>
    <recommendedName>
        <fullName evidence="3">Vitellogenin domain-containing protein</fullName>
    </recommendedName>
</protein>
<dbReference type="PANTHER" id="PTHR23345">
    <property type="entry name" value="VITELLOGENIN-RELATED"/>
    <property type="match status" value="1"/>
</dbReference>
<reference evidence="4" key="1">
    <citation type="journal article" date="2023" name="Insect Mol. Biol.">
        <title>Genome sequencing provides insights into the evolution of gene families encoding plant cell wall-degrading enzymes in longhorned beetles.</title>
        <authorList>
            <person name="Shin N.R."/>
            <person name="Okamura Y."/>
            <person name="Kirsch R."/>
            <person name="Pauchet Y."/>
        </authorList>
    </citation>
    <scope>NUCLEOTIDE SEQUENCE</scope>
    <source>
        <strain evidence="4">AMC_N1</strain>
    </source>
</reference>
<dbReference type="Gene3D" id="1.25.10.20">
    <property type="entry name" value="Vitellinogen, superhelical"/>
    <property type="match status" value="1"/>
</dbReference>
<evidence type="ECO:0000259" key="3">
    <source>
        <dbReference type="Pfam" id="PF01347"/>
    </source>
</evidence>
<feature type="domain" description="Vitellogenin" evidence="3">
    <location>
        <begin position="26"/>
        <end position="97"/>
    </location>
</feature>
<gene>
    <name evidence="4" type="ORF">NQ318_003445</name>
</gene>
<dbReference type="PANTHER" id="PTHR23345:SF15">
    <property type="entry name" value="VITELLOGENIN 1-RELATED"/>
    <property type="match status" value="1"/>
</dbReference>
<accession>A0AAV8YUM3</accession>
<organism evidence="4 5">
    <name type="scientific">Aromia moschata</name>
    <dbReference type="NCBI Taxonomy" id="1265417"/>
    <lineage>
        <taxon>Eukaryota</taxon>
        <taxon>Metazoa</taxon>
        <taxon>Ecdysozoa</taxon>
        <taxon>Arthropoda</taxon>
        <taxon>Hexapoda</taxon>
        <taxon>Insecta</taxon>
        <taxon>Pterygota</taxon>
        <taxon>Neoptera</taxon>
        <taxon>Endopterygota</taxon>
        <taxon>Coleoptera</taxon>
        <taxon>Polyphaga</taxon>
        <taxon>Cucujiformia</taxon>
        <taxon>Chrysomeloidea</taxon>
        <taxon>Cerambycidae</taxon>
        <taxon>Cerambycinae</taxon>
        <taxon>Callichromatini</taxon>
        <taxon>Aromia</taxon>
    </lineage>
</organism>
<proteinExistence type="predicted"/>
<name>A0AAV8YUM3_9CUCU</name>